<dbReference type="Proteomes" id="UP000523079">
    <property type="component" value="Unassembled WGS sequence"/>
</dbReference>
<dbReference type="GO" id="GO:0005975">
    <property type="term" value="P:carbohydrate metabolic process"/>
    <property type="evidence" value="ECO:0007669"/>
    <property type="project" value="InterPro"/>
</dbReference>
<evidence type="ECO:0000256" key="1">
    <source>
        <dbReference type="ARBA" id="ARBA00009865"/>
    </source>
</evidence>
<evidence type="ECO:0000256" key="3">
    <source>
        <dbReference type="ARBA" id="ARBA00023295"/>
    </source>
</evidence>
<comment type="caution">
    <text evidence="7">The sequence shown here is derived from an EMBL/GenBank/DDBJ whole genome shotgun (WGS) entry which is preliminary data.</text>
</comment>
<gene>
    <name evidence="7" type="ORF">FHX74_002443</name>
</gene>
<dbReference type="EMBL" id="JACGWT010000003">
    <property type="protein sequence ID" value="MBA8794824.1"/>
    <property type="molecule type" value="Genomic_DNA"/>
</dbReference>
<feature type="signal peptide" evidence="6">
    <location>
        <begin position="1"/>
        <end position="23"/>
    </location>
</feature>
<dbReference type="PANTHER" id="PTHR42812:SF12">
    <property type="entry name" value="BETA-XYLOSIDASE-RELATED"/>
    <property type="match status" value="1"/>
</dbReference>
<keyword evidence="6" id="KW-0732">Signal</keyword>
<dbReference type="InterPro" id="IPR051795">
    <property type="entry name" value="Glycosyl_Hydrlase_43"/>
</dbReference>
<organism evidence="7 8">
    <name type="scientific">Microlunatus kandeliicorticis</name>
    <dbReference type="NCBI Taxonomy" id="1759536"/>
    <lineage>
        <taxon>Bacteria</taxon>
        <taxon>Bacillati</taxon>
        <taxon>Actinomycetota</taxon>
        <taxon>Actinomycetes</taxon>
        <taxon>Propionibacteriales</taxon>
        <taxon>Propionibacteriaceae</taxon>
        <taxon>Microlunatus</taxon>
    </lineage>
</organism>
<evidence type="ECO:0000256" key="6">
    <source>
        <dbReference type="SAM" id="SignalP"/>
    </source>
</evidence>
<dbReference type="Gene3D" id="2.60.120.200">
    <property type="match status" value="1"/>
</dbReference>
<dbReference type="SUPFAM" id="SSF75005">
    <property type="entry name" value="Arabinanase/levansucrase/invertase"/>
    <property type="match status" value="1"/>
</dbReference>
<evidence type="ECO:0000256" key="5">
    <source>
        <dbReference type="SAM" id="MobiDB-lite"/>
    </source>
</evidence>
<proteinExistence type="inferred from homology"/>
<dbReference type="CDD" id="cd18616">
    <property type="entry name" value="GH43_ABN-like"/>
    <property type="match status" value="1"/>
</dbReference>
<dbReference type="SUPFAM" id="SSF49899">
    <property type="entry name" value="Concanavalin A-like lectins/glucanases"/>
    <property type="match status" value="1"/>
</dbReference>
<evidence type="ECO:0000313" key="7">
    <source>
        <dbReference type="EMBL" id="MBA8794824.1"/>
    </source>
</evidence>
<keyword evidence="8" id="KW-1185">Reference proteome</keyword>
<dbReference type="InterPro" id="IPR023296">
    <property type="entry name" value="Glyco_hydro_beta-prop_sf"/>
</dbReference>
<dbReference type="Gene3D" id="2.115.10.20">
    <property type="entry name" value="Glycosyl hydrolase domain, family 43"/>
    <property type="match status" value="1"/>
</dbReference>
<evidence type="ECO:0000256" key="2">
    <source>
        <dbReference type="ARBA" id="ARBA00022801"/>
    </source>
</evidence>
<dbReference type="PANTHER" id="PTHR42812">
    <property type="entry name" value="BETA-XYLOSIDASE"/>
    <property type="match status" value="1"/>
</dbReference>
<name>A0A7W3ITA0_9ACTN</name>
<dbReference type="RefSeq" id="WP_182560357.1">
    <property type="nucleotide sequence ID" value="NZ_JACGWT010000003.1"/>
</dbReference>
<accession>A0A7W3ITA0</accession>
<keyword evidence="2 7" id="KW-0378">Hydrolase</keyword>
<dbReference type="Pfam" id="PF04616">
    <property type="entry name" value="Glyco_hydro_43"/>
    <property type="match status" value="1"/>
</dbReference>
<feature type="compositionally biased region" description="Polar residues" evidence="5">
    <location>
        <begin position="36"/>
        <end position="45"/>
    </location>
</feature>
<dbReference type="AlphaFoldDB" id="A0A7W3ITA0"/>
<dbReference type="InterPro" id="IPR006710">
    <property type="entry name" value="Glyco_hydro_43"/>
</dbReference>
<reference evidence="7 8" key="1">
    <citation type="submission" date="2020-07" db="EMBL/GenBank/DDBJ databases">
        <title>Sequencing the genomes of 1000 actinobacteria strains.</title>
        <authorList>
            <person name="Klenk H.-P."/>
        </authorList>
    </citation>
    <scope>NUCLEOTIDE SEQUENCE [LARGE SCALE GENOMIC DNA]</scope>
    <source>
        <strain evidence="7 8">DSM 100723</strain>
    </source>
</reference>
<feature type="chain" id="PRO_5038584279" evidence="6">
    <location>
        <begin position="24"/>
        <end position="616"/>
    </location>
</feature>
<dbReference type="InterPro" id="IPR013320">
    <property type="entry name" value="ConA-like_dom_sf"/>
</dbReference>
<protein>
    <submittedName>
        <fullName evidence="7">Arabinan endo-1,5-alpha-L-arabinosidase</fullName>
        <ecNumber evidence="7">3.2.1.99</ecNumber>
    </submittedName>
</protein>
<feature type="site" description="Important for catalytic activity, responsible for pKa modulation of the active site Glu and correct orientation of both the proton donor and substrate" evidence="4">
    <location>
        <position position="209"/>
    </location>
</feature>
<dbReference type="GO" id="GO:0046558">
    <property type="term" value="F:arabinan endo-1,5-alpha-L-arabinosidase activity"/>
    <property type="evidence" value="ECO:0007669"/>
    <property type="project" value="UniProtKB-EC"/>
</dbReference>
<evidence type="ECO:0000256" key="4">
    <source>
        <dbReference type="PIRSR" id="PIRSR606710-2"/>
    </source>
</evidence>
<evidence type="ECO:0000313" key="8">
    <source>
        <dbReference type="Proteomes" id="UP000523079"/>
    </source>
</evidence>
<comment type="similarity">
    <text evidence="1">Belongs to the glycosyl hydrolase 43 family.</text>
</comment>
<keyword evidence="3 7" id="KW-0326">Glycosidase</keyword>
<feature type="region of interest" description="Disordered" evidence="5">
    <location>
        <begin position="24"/>
        <end position="54"/>
    </location>
</feature>
<sequence>MVRRRRLLPVLLAAFALAGPLAASPTVSTAAGPPSGASTRTQVTPSARPAVRPPTYRNPLDVVFDGARAASCADPDVVRDPAGGWWYLYCTSDALTSVKDANGDLTTHLLPTYRSRDLIHWTYQGDAVSSRPAWVKSDAGMWAPDVVHRNGRWYLYYAVPDTNLPGGGSAIGVLTGPGPTGPWTDAGAPVVPPADQAGQPAGTKRSTIDPEVIVVDGRPLMYFGSYGGGLFVRRLAADGTTSVAASEKQVAISDRYEGSWIIKRNGWYYLLASATNCCNGPLTGYTVFAARSRSPFGPFRDQHGRSILASRVGGSVVLAQNGNRWVGPGHVTGLTDFSGQSWLIYHAVDRHDPYYAGVPGYTKRPALMDPLDWRAGWPVVRGGAGPSDRVMPGPAAQPGERTAYRPRFVRYPVPGRTLASDGFNGRVLSSAWTWVRPPAADTYRVGGGRLTWQTQADDIHPPNTPLASVLTRPAPRGRYVVQATVRTSVPGDGSAHDYVQGGLLLYGGDGDYVKLTVSSIGATRQTEFGRELSPHPDGYPDYGNAVVGPVGDGWTWLRVFVDGDRYTAATSIDGRHWDHGATWVADLGSDPRIGLVSMGGAGFTTSVDAVRISRVR</sequence>
<dbReference type="EC" id="3.2.1.99" evidence="7"/>